<evidence type="ECO:0000256" key="2">
    <source>
        <dbReference type="SAM" id="SignalP"/>
    </source>
</evidence>
<reference evidence="5 6" key="2">
    <citation type="journal article" date="2012" name="PLoS Pathog.">
        <title>Diverse lifestyles and strategies of plant pathogenesis encoded in the genomes of eighteen Dothideomycetes fungi.</title>
        <authorList>
            <person name="Ohm R.A."/>
            <person name="Feau N."/>
            <person name="Henrissat B."/>
            <person name="Schoch C.L."/>
            <person name="Horwitz B.A."/>
            <person name="Barry K.W."/>
            <person name="Condon B.J."/>
            <person name="Copeland A.C."/>
            <person name="Dhillon B."/>
            <person name="Glaser F."/>
            <person name="Hesse C.N."/>
            <person name="Kosti I."/>
            <person name="LaButti K."/>
            <person name="Lindquist E.A."/>
            <person name="Lucas S."/>
            <person name="Salamov A.A."/>
            <person name="Bradshaw R.E."/>
            <person name="Ciuffetti L."/>
            <person name="Hamelin R.C."/>
            <person name="Kema G.H.J."/>
            <person name="Lawrence C."/>
            <person name="Scott J.A."/>
            <person name="Spatafora J.W."/>
            <person name="Turgeon B.G."/>
            <person name="de Wit P.J.G.M."/>
            <person name="Zhong S."/>
            <person name="Goodwin S.B."/>
            <person name="Grigoriev I.V."/>
        </authorList>
    </citation>
    <scope>NUCLEOTIDE SEQUENCE [LARGE SCALE GENOMIC DNA]</scope>
    <source>
        <strain evidence="6">NZE10 / CBS 128990</strain>
    </source>
</reference>
<dbReference type="GO" id="GO:0005576">
    <property type="term" value="C:extracellular region"/>
    <property type="evidence" value="ECO:0007669"/>
    <property type="project" value="TreeGrafter"/>
</dbReference>
<feature type="domain" description="Yeast cell wall synthesis Kre9/Knh1 C-terminal" evidence="3">
    <location>
        <begin position="177"/>
        <end position="255"/>
    </location>
</feature>
<dbReference type="eggNOG" id="ENOG502S28F">
    <property type="taxonomic scope" value="Eukaryota"/>
</dbReference>
<evidence type="ECO:0000256" key="1">
    <source>
        <dbReference type="ARBA" id="ARBA00022729"/>
    </source>
</evidence>
<reference evidence="6" key="1">
    <citation type="journal article" date="2012" name="PLoS Genet.">
        <title>The genomes of the fungal plant pathogens Cladosporium fulvum and Dothistroma septosporum reveal adaptation to different hosts and lifestyles but also signatures of common ancestry.</title>
        <authorList>
            <person name="de Wit P.J.G.M."/>
            <person name="van der Burgt A."/>
            <person name="Oekmen B."/>
            <person name="Stergiopoulos I."/>
            <person name="Abd-Elsalam K.A."/>
            <person name="Aerts A.L."/>
            <person name="Bahkali A.H."/>
            <person name="Beenen H.G."/>
            <person name="Chettri P."/>
            <person name="Cox M.P."/>
            <person name="Datema E."/>
            <person name="de Vries R.P."/>
            <person name="Dhillon B."/>
            <person name="Ganley A.R."/>
            <person name="Griffiths S.A."/>
            <person name="Guo Y."/>
            <person name="Hamelin R.C."/>
            <person name="Henrissat B."/>
            <person name="Kabir M.S."/>
            <person name="Jashni M.K."/>
            <person name="Kema G."/>
            <person name="Klaubauf S."/>
            <person name="Lapidus A."/>
            <person name="Levasseur A."/>
            <person name="Lindquist E."/>
            <person name="Mehrabi R."/>
            <person name="Ohm R.A."/>
            <person name="Owen T.J."/>
            <person name="Salamov A."/>
            <person name="Schwelm A."/>
            <person name="Schijlen E."/>
            <person name="Sun H."/>
            <person name="van den Burg H.A."/>
            <person name="van Ham R.C.H.J."/>
            <person name="Zhang S."/>
            <person name="Goodwin S.B."/>
            <person name="Grigoriev I.V."/>
            <person name="Collemare J."/>
            <person name="Bradshaw R.E."/>
        </authorList>
    </citation>
    <scope>NUCLEOTIDE SEQUENCE [LARGE SCALE GENOMIC DNA]</scope>
    <source>
        <strain evidence="6">NZE10 / CBS 128990</strain>
    </source>
</reference>
<dbReference type="OrthoDB" id="2432613at2759"/>
<gene>
    <name evidence="5" type="ORF">DOTSEDRAFT_71630</name>
</gene>
<keyword evidence="6" id="KW-1185">Reference proteome</keyword>
<evidence type="ECO:0000313" key="6">
    <source>
        <dbReference type="Proteomes" id="UP000016933"/>
    </source>
</evidence>
<dbReference type="GO" id="GO:0006078">
    <property type="term" value="P:(1-&gt;6)-beta-D-glucan biosynthetic process"/>
    <property type="evidence" value="ECO:0007669"/>
    <property type="project" value="InterPro"/>
</dbReference>
<dbReference type="PANTHER" id="PTHR28154">
    <property type="entry name" value="CELL WALL SYNTHESIS PROTEIN KNH1-RELATED"/>
    <property type="match status" value="1"/>
</dbReference>
<feature type="signal peptide" evidence="2">
    <location>
        <begin position="1"/>
        <end position="21"/>
    </location>
</feature>
<dbReference type="OMA" id="PEAFAIN"/>
<organism evidence="5 6">
    <name type="scientific">Dothistroma septosporum (strain NZE10 / CBS 128990)</name>
    <name type="common">Red band needle blight fungus</name>
    <name type="synonym">Mycosphaerella pini</name>
    <dbReference type="NCBI Taxonomy" id="675120"/>
    <lineage>
        <taxon>Eukaryota</taxon>
        <taxon>Fungi</taxon>
        <taxon>Dikarya</taxon>
        <taxon>Ascomycota</taxon>
        <taxon>Pezizomycotina</taxon>
        <taxon>Dothideomycetes</taxon>
        <taxon>Dothideomycetidae</taxon>
        <taxon>Mycosphaerellales</taxon>
        <taxon>Mycosphaerellaceae</taxon>
        <taxon>Dothistroma</taxon>
    </lineage>
</organism>
<name>N1PLH8_DOTSN</name>
<dbReference type="InterPro" id="IPR008659">
    <property type="entry name" value="Kre9/Knh1_C"/>
</dbReference>
<dbReference type="InterPro" id="IPR018466">
    <property type="entry name" value="Kre9/Knh1-like_N"/>
</dbReference>
<dbReference type="EMBL" id="KB446539">
    <property type="protein sequence ID" value="EME43883.1"/>
    <property type="molecule type" value="Genomic_DNA"/>
</dbReference>
<dbReference type="GO" id="GO:0031505">
    <property type="term" value="P:fungal-type cell wall organization"/>
    <property type="evidence" value="ECO:0007669"/>
    <property type="project" value="TreeGrafter"/>
</dbReference>
<sequence>MRLQLLPILSSIAALAPSVFAGVKFTSPAAGGNVQPGTISVAWEDDSTSPSLDDLSSYTLQLMVGGNTDTNSQPLVAIGPSQGSFASGSKVSGTVAATVAGPTKNGFYLKMIATATDGGTVTYYSSRFNMPGMTGTTPAEYATAAAAVSGTDGPDTVNAVANNAAAANAATGAAGGEYTVPYALQTGLTRYAPMQGVPPTKITLKNFTPMYSTSAYTIATTWLPKGSIVTTLTESQTFKATSIENTAAAQSMPTGDMAKFLARWKD</sequence>
<proteinExistence type="predicted"/>
<dbReference type="Proteomes" id="UP000016933">
    <property type="component" value="Unassembled WGS sequence"/>
</dbReference>
<protein>
    <submittedName>
        <fullName evidence="5">Uncharacterized protein</fullName>
    </submittedName>
</protein>
<feature type="domain" description="Yeast cell wall synthesis Kre9/Knh1-like N-terminal" evidence="4">
    <location>
        <begin position="27"/>
        <end position="129"/>
    </location>
</feature>
<dbReference type="AlphaFoldDB" id="N1PLH8"/>
<evidence type="ECO:0000259" key="3">
    <source>
        <dbReference type="Pfam" id="PF05390"/>
    </source>
</evidence>
<evidence type="ECO:0000259" key="4">
    <source>
        <dbReference type="Pfam" id="PF10342"/>
    </source>
</evidence>
<evidence type="ECO:0000313" key="5">
    <source>
        <dbReference type="EMBL" id="EME43883.1"/>
    </source>
</evidence>
<dbReference type="InterPro" id="IPR045328">
    <property type="entry name" value="Kre9/Knh1"/>
</dbReference>
<dbReference type="PANTHER" id="PTHR28154:SF1">
    <property type="entry name" value="CELL WALL SYNTHESIS PROTEIN KNH1-RELATED"/>
    <property type="match status" value="1"/>
</dbReference>
<dbReference type="GO" id="GO:0042546">
    <property type="term" value="P:cell wall biogenesis"/>
    <property type="evidence" value="ECO:0007669"/>
    <property type="project" value="InterPro"/>
</dbReference>
<dbReference type="STRING" id="675120.N1PLH8"/>
<dbReference type="Pfam" id="PF10342">
    <property type="entry name" value="Kre9_KNH"/>
    <property type="match status" value="1"/>
</dbReference>
<keyword evidence="1 2" id="KW-0732">Signal</keyword>
<dbReference type="HOGENOM" id="CLU_063732_0_0_1"/>
<dbReference type="Pfam" id="PF05390">
    <property type="entry name" value="Kre9_KNH1_C"/>
    <property type="match status" value="1"/>
</dbReference>
<feature type="chain" id="PRO_5004109949" evidence="2">
    <location>
        <begin position="22"/>
        <end position="266"/>
    </location>
</feature>
<accession>N1PLH8</accession>